<dbReference type="PROSITE" id="PS50893">
    <property type="entry name" value="ABC_TRANSPORTER_2"/>
    <property type="match status" value="1"/>
</dbReference>
<evidence type="ECO:0000256" key="6">
    <source>
        <dbReference type="ARBA" id="ARBA00023251"/>
    </source>
</evidence>
<dbReference type="GO" id="GO:0005524">
    <property type="term" value="F:ATP binding"/>
    <property type="evidence" value="ECO:0007669"/>
    <property type="project" value="UniProtKB-KW"/>
</dbReference>
<dbReference type="Proteomes" id="UP001501676">
    <property type="component" value="Unassembled WGS sequence"/>
</dbReference>
<gene>
    <name evidence="8" type="ORF">GCM10020369_08050</name>
</gene>
<dbReference type="InterPro" id="IPR003593">
    <property type="entry name" value="AAA+_ATPase"/>
</dbReference>
<dbReference type="Pfam" id="PF00005">
    <property type="entry name" value="ABC_tran"/>
    <property type="match status" value="1"/>
</dbReference>
<evidence type="ECO:0000256" key="1">
    <source>
        <dbReference type="ARBA" id="ARBA00004202"/>
    </source>
</evidence>
<evidence type="ECO:0000256" key="5">
    <source>
        <dbReference type="ARBA" id="ARBA00022840"/>
    </source>
</evidence>
<evidence type="ECO:0000313" key="8">
    <source>
        <dbReference type="EMBL" id="GAA3383174.1"/>
    </source>
</evidence>
<keyword evidence="4" id="KW-0547">Nucleotide-binding</keyword>
<dbReference type="InterPro" id="IPR003439">
    <property type="entry name" value="ABC_transporter-like_ATP-bd"/>
</dbReference>
<dbReference type="InterPro" id="IPR017871">
    <property type="entry name" value="ABC_transporter-like_CS"/>
</dbReference>
<evidence type="ECO:0000313" key="9">
    <source>
        <dbReference type="Proteomes" id="UP001501676"/>
    </source>
</evidence>
<dbReference type="PANTHER" id="PTHR42711:SF5">
    <property type="entry name" value="ABC TRANSPORTER ATP-BINDING PROTEIN NATA"/>
    <property type="match status" value="1"/>
</dbReference>
<keyword evidence="3" id="KW-0813">Transport</keyword>
<accession>A0ABP6SRT5</accession>
<evidence type="ECO:0000256" key="3">
    <source>
        <dbReference type="ARBA" id="ARBA00022448"/>
    </source>
</evidence>
<sequence>MSTSMNSDAVVLTDVRKQYGEVRALAGISLVVHRSEFFGLVGPNGAGKTTLIEIMEGLREADAGTVAVLGMAPVPRTVPLLRRIGVQTQSSAFFPRLSAREHLETVAALYGAPPEAVDRTLALVGLTGAADTRVKAISGGQRQRLAIASALTHDPEVLFLDEPTASLDPQARRELWTTLRGLQAAGKTIIYTTHHLDEADALCDRVAIIADGAVVALGSPRDLIGGSALPSKVLLAADRLSVADALLLDGAEDAVVEGDSLVISTTSGGRLLTAVGGAVGLDGVETRTVTLEDIYLELTS</sequence>
<name>A0ABP6SRT5_9ACTN</name>
<dbReference type="SMART" id="SM00382">
    <property type="entry name" value="AAA"/>
    <property type="match status" value="1"/>
</dbReference>
<proteinExistence type="inferred from homology"/>
<dbReference type="InterPro" id="IPR027417">
    <property type="entry name" value="P-loop_NTPase"/>
</dbReference>
<dbReference type="PANTHER" id="PTHR42711">
    <property type="entry name" value="ABC TRANSPORTER ATP-BINDING PROTEIN"/>
    <property type="match status" value="1"/>
</dbReference>
<keyword evidence="5 8" id="KW-0067">ATP-binding</keyword>
<protein>
    <submittedName>
        <fullName evidence="8">ABC transporter ATP-binding protein</fullName>
    </submittedName>
</protein>
<dbReference type="EMBL" id="BAAAYN010000004">
    <property type="protein sequence ID" value="GAA3383174.1"/>
    <property type="molecule type" value="Genomic_DNA"/>
</dbReference>
<feature type="domain" description="ABC transporter" evidence="7">
    <location>
        <begin position="10"/>
        <end position="236"/>
    </location>
</feature>
<dbReference type="CDD" id="cd03230">
    <property type="entry name" value="ABC_DR_subfamily_A"/>
    <property type="match status" value="1"/>
</dbReference>
<comment type="subcellular location">
    <subcellularLocation>
        <location evidence="1">Cell membrane</location>
        <topology evidence="1">Peripheral membrane protein</topology>
    </subcellularLocation>
</comment>
<reference evidence="9" key="1">
    <citation type="journal article" date="2019" name="Int. J. Syst. Evol. Microbiol.">
        <title>The Global Catalogue of Microorganisms (GCM) 10K type strain sequencing project: providing services to taxonomists for standard genome sequencing and annotation.</title>
        <authorList>
            <consortium name="The Broad Institute Genomics Platform"/>
            <consortium name="The Broad Institute Genome Sequencing Center for Infectious Disease"/>
            <person name="Wu L."/>
            <person name="Ma J."/>
        </authorList>
    </citation>
    <scope>NUCLEOTIDE SEQUENCE [LARGE SCALE GENOMIC DNA]</scope>
    <source>
        <strain evidence="9">JCM 9458</strain>
    </source>
</reference>
<dbReference type="RefSeq" id="WP_345726562.1">
    <property type="nucleotide sequence ID" value="NZ_BAAAYN010000004.1"/>
</dbReference>
<dbReference type="SUPFAM" id="SSF52540">
    <property type="entry name" value="P-loop containing nucleoside triphosphate hydrolases"/>
    <property type="match status" value="1"/>
</dbReference>
<evidence type="ECO:0000256" key="2">
    <source>
        <dbReference type="ARBA" id="ARBA00005417"/>
    </source>
</evidence>
<dbReference type="Gene3D" id="3.40.50.300">
    <property type="entry name" value="P-loop containing nucleotide triphosphate hydrolases"/>
    <property type="match status" value="1"/>
</dbReference>
<organism evidence="8 9">
    <name type="scientific">Cryptosporangium minutisporangium</name>
    <dbReference type="NCBI Taxonomy" id="113569"/>
    <lineage>
        <taxon>Bacteria</taxon>
        <taxon>Bacillati</taxon>
        <taxon>Actinomycetota</taxon>
        <taxon>Actinomycetes</taxon>
        <taxon>Cryptosporangiales</taxon>
        <taxon>Cryptosporangiaceae</taxon>
        <taxon>Cryptosporangium</taxon>
    </lineage>
</organism>
<evidence type="ECO:0000256" key="4">
    <source>
        <dbReference type="ARBA" id="ARBA00022741"/>
    </source>
</evidence>
<keyword evidence="6" id="KW-0046">Antibiotic resistance</keyword>
<comment type="similarity">
    <text evidence="2">Belongs to the ABC transporter superfamily.</text>
</comment>
<dbReference type="InterPro" id="IPR050763">
    <property type="entry name" value="ABC_transporter_ATP-binding"/>
</dbReference>
<keyword evidence="9" id="KW-1185">Reference proteome</keyword>
<comment type="caution">
    <text evidence="8">The sequence shown here is derived from an EMBL/GenBank/DDBJ whole genome shotgun (WGS) entry which is preliminary data.</text>
</comment>
<dbReference type="PROSITE" id="PS00211">
    <property type="entry name" value="ABC_TRANSPORTER_1"/>
    <property type="match status" value="1"/>
</dbReference>
<evidence type="ECO:0000259" key="7">
    <source>
        <dbReference type="PROSITE" id="PS50893"/>
    </source>
</evidence>